<dbReference type="InterPro" id="IPR002750">
    <property type="entry name" value="CobE/GbiG_C"/>
</dbReference>
<dbReference type="PANTHER" id="PTHR37477:SF1">
    <property type="entry name" value="COBALT-PRECORRIN-5A HYDROLASE"/>
    <property type="match status" value="1"/>
</dbReference>
<dbReference type="InterPro" id="IPR021745">
    <property type="entry name" value="CbiG_mid"/>
</dbReference>
<feature type="domain" description="Cobalamin synthesis G N-terminal" evidence="2">
    <location>
        <begin position="57"/>
        <end position="136"/>
    </location>
</feature>
<gene>
    <name evidence="4" type="ORF">FD14_GL002919</name>
</gene>
<proteinExistence type="predicted"/>
<comment type="caution">
    <text evidence="4">The sequence shown here is derived from an EMBL/GenBank/DDBJ whole genome shotgun (WGS) entry which is preliminary data.</text>
</comment>
<dbReference type="Gene3D" id="3.40.50.11220">
    <property type="match status" value="1"/>
</dbReference>
<sequence length="351" mass="37882">MTATTSNAKVAVIALTVHGATLARRLSQALTSQLVLPARFAQPGEQSFEKGMFIATCQQLFRDVDCVICVMATGIVVRTIAPLITDKTVDPAVLVIDEQGHHVISLLSGHVGGANAWTTQVATILDSDPVITTATDTENVQALDTLAQRVNGWYPEFKRNTKRFNGLLAAGKPVAIYVDPVFRPQLTDLRGWTVVERVADAPAEAPLVIVSDRTDFEKRADTLPVIPRLNALGIGCRRDVTTQMMQDTFTKFCAAHHLAWRSIAQLGSIDVKQHEAAIQMLSATLNVPVKFFTADTLRPASAHYPESAFVAKTVGVGNVAAASAEVLTGQLAVTDRFAQNDITMVLGRQLN</sequence>
<accession>A0A0R2ER30</accession>
<dbReference type="OrthoDB" id="9781023at2"/>
<evidence type="ECO:0000313" key="5">
    <source>
        <dbReference type="Proteomes" id="UP000051442"/>
    </source>
</evidence>
<dbReference type="Gene3D" id="3.30.420.180">
    <property type="entry name" value="CobE/GbiG C-terminal domain"/>
    <property type="match status" value="1"/>
</dbReference>
<dbReference type="InterPro" id="IPR036518">
    <property type="entry name" value="CobE/GbiG_C_sf"/>
</dbReference>
<name>A0A0R2ER30_9LACO</name>
<reference evidence="4 5" key="1">
    <citation type="journal article" date="2015" name="Genome Announc.">
        <title>Expanding the biotechnology potential of lactobacilli through comparative genomics of 213 strains and associated genera.</title>
        <authorList>
            <person name="Sun Z."/>
            <person name="Harris H.M."/>
            <person name="McCann A."/>
            <person name="Guo C."/>
            <person name="Argimon S."/>
            <person name="Zhang W."/>
            <person name="Yang X."/>
            <person name="Jeffery I.B."/>
            <person name="Cooney J.C."/>
            <person name="Kagawa T.F."/>
            <person name="Liu W."/>
            <person name="Song Y."/>
            <person name="Salvetti E."/>
            <person name="Wrobel A."/>
            <person name="Rasinkangas P."/>
            <person name="Parkhill J."/>
            <person name="Rea M.C."/>
            <person name="O'Sullivan O."/>
            <person name="Ritari J."/>
            <person name="Douillard F.P."/>
            <person name="Paul Ross R."/>
            <person name="Yang R."/>
            <person name="Briner A.E."/>
            <person name="Felis G.E."/>
            <person name="de Vos W.M."/>
            <person name="Barrangou R."/>
            <person name="Klaenhammer T.R."/>
            <person name="Caufield P.W."/>
            <person name="Cui Y."/>
            <person name="Zhang H."/>
            <person name="O'Toole P.W."/>
        </authorList>
    </citation>
    <scope>NUCLEOTIDE SEQUENCE [LARGE SCALE GENOMIC DNA]</scope>
    <source>
        <strain evidence="4 5">DSM 23365</strain>
    </source>
</reference>
<dbReference type="Pfam" id="PF01890">
    <property type="entry name" value="CbiG_C"/>
    <property type="match status" value="1"/>
</dbReference>
<evidence type="ECO:0000259" key="1">
    <source>
        <dbReference type="Pfam" id="PF01890"/>
    </source>
</evidence>
<dbReference type="Pfam" id="PF11760">
    <property type="entry name" value="CbiG_N"/>
    <property type="match status" value="1"/>
</dbReference>
<dbReference type="RefSeq" id="WP_054734540.1">
    <property type="nucleotide sequence ID" value="NZ_AYZM01000178.1"/>
</dbReference>
<protein>
    <submittedName>
        <fullName evidence="4">Cobalamin biosynthesis protein CbiG</fullName>
    </submittedName>
</protein>
<dbReference type="Proteomes" id="UP000051442">
    <property type="component" value="Unassembled WGS sequence"/>
</dbReference>
<organism evidence="4 5">
    <name type="scientific">Secundilactobacillus similis DSM 23365 = JCM 2765</name>
    <dbReference type="NCBI Taxonomy" id="1423804"/>
    <lineage>
        <taxon>Bacteria</taxon>
        <taxon>Bacillati</taxon>
        <taxon>Bacillota</taxon>
        <taxon>Bacilli</taxon>
        <taxon>Lactobacillales</taxon>
        <taxon>Lactobacillaceae</taxon>
        <taxon>Secundilactobacillus</taxon>
    </lineage>
</organism>
<feature type="domain" description="CobE/GbiG C-terminal" evidence="1">
    <location>
        <begin position="231"/>
        <end position="344"/>
    </location>
</feature>
<dbReference type="SUPFAM" id="SSF159664">
    <property type="entry name" value="CobE/GbiG C-terminal domain-like"/>
    <property type="match status" value="1"/>
</dbReference>
<evidence type="ECO:0000313" key="4">
    <source>
        <dbReference type="EMBL" id="KRN15575.1"/>
    </source>
</evidence>
<feature type="domain" description="Cobalamin biosynthesis central region" evidence="3">
    <location>
        <begin position="142"/>
        <end position="227"/>
    </location>
</feature>
<dbReference type="GO" id="GO:0009236">
    <property type="term" value="P:cobalamin biosynthetic process"/>
    <property type="evidence" value="ECO:0007669"/>
    <property type="project" value="InterPro"/>
</dbReference>
<evidence type="ECO:0000259" key="3">
    <source>
        <dbReference type="Pfam" id="PF11761"/>
    </source>
</evidence>
<dbReference type="PANTHER" id="PTHR37477">
    <property type="entry name" value="COBALT-PRECORRIN-5A HYDROLASE"/>
    <property type="match status" value="1"/>
</dbReference>
<dbReference type="STRING" id="1423804.FD14_GL002919"/>
<keyword evidence="5" id="KW-1185">Reference proteome</keyword>
<dbReference type="AlphaFoldDB" id="A0A0R2ER30"/>
<dbReference type="Pfam" id="PF11761">
    <property type="entry name" value="CbiG_mid"/>
    <property type="match status" value="1"/>
</dbReference>
<dbReference type="InterPro" id="IPR021744">
    <property type="entry name" value="CbiG_N"/>
</dbReference>
<dbReference type="SUPFAM" id="SSF159672">
    <property type="entry name" value="CbiG N-terminal domain-like"/>
    <property type="match status" value="1"/>
</dbReference>
<dbReference type="InterPro" id="IPR038029">
    <property type="entry name" value="GbiG_N_sf"/>
</dbReference>
<dbReference type="EMBL" id="AYZM01000178">
    <property type="protein sequence ID" value="KRN15575.1"/>
    <property type="molecule type" value="Genomic_DNA"/>
</dbReference>
<dbReference type="InterPro" id="IPR052553">
    <property type="entry name" value="CbiG_hydrolase"/>
</dbReference>
<evidence type="ECO:0000259" key="2">
    <source>
        <dbReference type="Pfam" id="PF11760"/>
    </source>
</evidence>
<dbReference type="PATRIC" id="fig|1423804.4.peg.3141"/>